<evidence type="ECO:0000256" key="1">
    <source>
        <dbReference type="ARBA" id="ARBA00000971"/>
    </source>
</evidence>
<dbReference type="GO" id="GO:0003755">
    <property type="term" value="F:peptidyl-prolyl cis-trans isomerase activity"/>
    <property type="evidence" value="ECO:0007669"/>
    <property type="project" value="UniProtKB-KW"/>
</dbReference>
<dbReference type="Gene3D" id="3.10.50.40">
    <property type="match status" value="1"/>
</dbReference>
<keyword evidence="9" id="KW-0732">Signal</keyword>
<dbReference type="PROSITE" id="PS01096">
    <property type="entry name" value="PPIC_PPIASE_1"/>
    <property type="match status" value="1"/>
</dbReference>
<dbReference type="SUPFAM" id="SSF109998">
    <property type="entry name" value="Triger factor/SurA peptide-binding domain-like"/>
    <property type="match status" value="1"/>
</dbReference>
<evidence type="ECO:0000256" key="6">
    <source>
        <dbReference type="ARBA" id="ARBA00030642"/>
    </source>
</evidence>
<sequence length="282" mass="30596">MSVTSLLKSQTAGLAIAAALCLGLALPQPARADDDPVVATVNGEAIHRSALEQIRAAVPYLKDVPLEHVYDALLDNVVDLTLVAAEAKKQGLAKDPVVERNMKAAERQILRSVYLTREIDKKLTDAQIKTVYDEWVKANPPEEEVHARHILLATEKEAKAVIDQLGKGADFAAVAKEKSTGPSAGSGGDLGYFKATDMVKPFADAAFAMKPGEVSKEPVKTQFGWHVIKVEDRRTAPVPTLEEIKPQLREQAAGEIAMEIVKGLREHAEVKKFDLEGKPVKP</sequence>
<dbReference type="EC" id="5.2.1.8" evidence="3"/>
<evidence type="ECO:0000256" key="5">
    <source>
        <dbReference type="ARBA" id="ARBA00023110"/>
    </source>
</evidence>
<keyword evidence="5 8" id="KW-0697">Rotamase</keyword>
<dbReference type="InterPro" id="IPR027304">
    <property type="entry name" value="Trigger_fact/SurA_dom_sf"/>
</dbReference>
<dbReference type="InterPro" id="IPR023058">
    <property type="entry name" value="PPIase_PpiC_CS"/>
</dbReference>
<evidence type="ECO:0000256" key="9">
    <source>
        <dbReference type="SAM" id="SignalP"/>
    </source>
</evidence>
<dbReference type="Gene3D" id="1.10.8.1040">
    <property type="match status" value="1"/>
</dbReference>
<proteinExistence type="inferred from homology"/>
<evidence type="ECO:0000256" key="4">
    <source>
        <dbReference type="ARBA" id="ARBA00018370"/>
    </source>
</evidence>
<keyword evidence="8 11" id="KW-0413">Isomerase</keyword>
<evidence type="ECO:0000256" key="3">
    <source>
        <dbReference type="ARBA" id="ARBA00013194"/>
    </source>
</evidence>
<comment type="similarity">
    <text evidence="2">Belongs to the PpiC/parvulin rotamase family.</text>
</comment>
<dbReference type="InterPro" id="IPR046357">
    <property type="entry name" value="PPIase_dom_sf"/>
</dbReference>
<accession>A0A212K1J5</accession>
<dbReference type="InterPro" id="IPR050245">
    <property type="entry name" value="PrsA_foldase"/>
</dbReference>
<dbReference type="PANTHER" id="PTHR47245">
    <property type="entry name" value="PEPTIDYLPROLYL ISOMERASE"/>
    <property type="match status" value="1"/>
</dbReference>
<dbReference type="EMBL" id="FLUO01000001">
    <property type="protein sequence ID" value="SBW05594.1"/>
    <property type="molecule type" value="Genomic_DNA"/>
</dbReference>
<feature type="domain" description="PpiC" evidence="10">
    <location>
        <begin position="142"/>
        <end position="232"/>
    </location>
</feature>
<comment type="catalytic activity">
    <reaction evidence="1">
        <text>[protein]-peptidylproline (omega=180) = [protein]-peptidylproline (omega=0)</text>
        <dbReference type="Rhea" id="RHEA:16237"/>
        <dbReference type="Rhea" id="RHEA-COMP:10747"/>
        <dbReference type="Rhea" id="RHEA-COMP:10748"/>
        <dbReference type="ChEBI" id="CHEBI:83833"/>
        <dbReference type="ChEBI" id="CHEBI:83834"/>
        <dbReference type="EC" id="5.2.1.8"/>
    </reaction>
</comment>
<organism evidence="11">
    <name type="scientific">uncultured Alphaproteobacteria bacterium</name>
    <dbReference type="NCBI Taxonomy" id="91750"/>
    <lineage>
        <taxon>Bacteria</taxon>
        <taxon>Pseudomonadati</taxon>
        <taxon>Pseudomonadota</taxon>
        <taxon>Alphaproteobacteria</taxon>
        <taxon>environmental samples</taxon>
    </lineage>
</organism>
<protein>
    <recommendedName>
        <fullName evidence="4">Parvulin-like PPIase</fullName>
        <ecNumber evidence="3">5.2.1.8</ecNumber>
    </recommendedName>
    <alternativeName>
        <fullName evidence="6">Peptidyl-prolyl cis-trans isomerase plp</fullName>
    </alternativeName>
    <alternativeName>
        <fullName evidence="7">Rotamase plp</fullName>
    </alternativeName>
</protein>
<evidence type="ECO:0000256" key="2">
    <source>
        <dbReference type="ARBA" id="ARBA00007656"/>
    </source>
</evidence>
<reference evidence="11" key="1">
    <citation type="submission" date="2016-04" db="EMBL/GenBank/DDBJ databases">
        <authorList>
            <person name="Evans L.H."/>
            <person name="Alamgir A."/>
            <person name="Owens N."/>
            <person name="Weber N.D."/>
            <person name="Virtaneva K."/>
            <person name="Barbian K."/>
            <person name="Babar A."/>
            <person name="Rosenke K."/>
        </authorList>
    </citation>
    <scope>NUCLEOTIDE SEQUENCE</scope>
    <source>
        <strain evidence="11">86</strain>
    </source>
</reference>
<dbReference type="SUPFAM" id="SSF54534">
    <property type="entry name" value="FKBP-like"/>
    <property type="match status" value="1"/>
</dbReference>
<gene>
    <name evidence="11" type="ORF">KL86APRO_12000</name>
</gene>
<evidence type="ECO:0000259" key="10">
    <source>
        <dbReference type="PROSITE" id="PS50198"/>
    </source>
</evidence>
<dbReference type="PANTHER" id="PTHR47245:SF2">
    <property type="entry name" value="PEPTIDYL-PROLYL CIS-TRANS ISOMERASE HP_0175-RELATED"/>
    <property type="match status" value="1"/>
</dbReference>
<dbReference type="InterPro" id="IPR000297">
    <property type="entry name" value="PPIase_PpiC"/>
</dbReference>
<name>A0A212K1J5_9PROT</name>
<feature type="signal peptide" evidence="9">
    <location>
        <begin position="1"/>
        <end position="32"/>
    </location>
</feature>
<evidence type="ECO:0000256" key="8">
    <source>
        <dbReference type="PROSITE-ProRule" id="PRU00278"/>
    </source>
</evidence>
<evidence type="ECO:0000313" key="11">
    <source>
        <dbReference type="EMBL" id="SBW05594.1"/>
    </source>
</evidence>
<dbReference type="AlphaFoldDB" id="A0A212K1J5"/>
<evidence type="ECO:0000256" key="7">
    <source>
        <dbReference type="ARBA" id="ARBA00031484"/>
    </source>
</evidence>
<dbReference type="Pfam" id="PF00639">
    <property type="entry name" value="Rotamase"/>
    <property type="match status" value="1"/>
</dbReference>
<dbReference type="PROSITE" id="PS50198">
    <property type="entry name" value="PPIC_PPIASE_2"/>
    <property type="match status" value="1"/>
</dbReference>
<feature type="chain" id="PRO_5013007612" description="Parvulin-like PPIase" evidence="9">
    <location>
        <begin position="33"/>
        <end position="282"/>
    </location>
</feature>